<dbReference type="Gramene" id="RZC47059">
    <property type="protein sequence ID" value="RZC47059"/>
    <property type="gene ID" value="C5167_039993"/>
</dbReference>
<feature type="compositionally biased region" description="Polar residues" evidence="6">
    <location>
        <begin position="172"/>
        <end position="182"/>
    </location>
</feature>
<feature type="region of interest" description="Disordered" evidence="6">
    <location>
        <begin position="172"/>
        <end position="192"/>
    </location>
</feature>
<feature type="compositionally biased region" description="Basic and acidic residues" evidence="6">
    <location>
        <begin position="183"/>
        <end position="192"/>
    </location>
</feature>
<dbReference type="PANTHER" id="PTHR32096">
    <property type="entry name" value="WRKY TRANSCRIPTION FACTOR 30-RELATED-RELATED"/>
    <property type="match status" value="1"/>
</dbReference>
<dbReference type="InterPro" id="IPR003657">
    <property type="entry name" value="WRKY_dom"/>
</dbReference>
<keyword evidence="5" id="KW-0539">Nucleus</keyword>
<dbReference type="Gene3D" id="2.20.25.80">
    <property type="entry name" value="WRKY domain"/>
    <property type="match status" value="1"/>
</dbReference>
<gene>
    <name evidence="8" type="ORF">C5167_039993</name>
</gene>
<evidence type="ECO:0000259" key="7">
    <source>
        <dbReference type="PROSITE" id="PS50811"/>
    </source>
</evidence>
<evidence type="ECO:0000256" key="5">
    <source>
        <dbReference type="ARBA" id="ARBA00023242"/>
    </source>
</evidence>
<protein>
    <recommendedName>
        <fullName evidence="7">WRKY domain-containing protein</fullName>
    </recommendedName>
</protein>
<evidence type="ECO:0000256" key="1">
    <source>
        <dbReference type="ARBA" id="ARBA00004123"/>
    </source>
</evidence>
<dbReference type="GO" id="GO:0000976">
    <property type="term" value="F:transcription cis-regulatory region binding"/>
    <property type="evidence" value="ECO:0007669"/>
    <property type="project" value="TreeGrafter"/>
</dbReference>
<dbReference type="PROSITE" id="PS50811">
    <property type="entry name" value="WRKY"/>
    <property type="match status" value="1"/>
</dbReference>
<keyword evidence="4" id="KW-0804">Transcription</keyword>
<evidence type="ECO:0000256" key="2">
    <source>
        <dbReference type="ARBA" id="ARBA00023015"/>
    </source>
</evidence>
<reference evidence="8 9" key="1">
    <citation type="journal article" date="2018" name="Science">
        <title>The opium poppy genome and morphinan production.</title>
        <authorList>
            <person name="Guo L."/>
            <person name="Winzer T."/>
            <person name="Yang X."/>
            <person name="Li Y."/>
            <person name="Ning Z."/>
            <person name="He Z."/>
            <person name="Teodor R."/>
            <person name="Lu Y."/>
            <person name="Bowser T.A."/>
            <person name="Graham I.A."/>
            <person name="Ye K."/>
        </authorList>
    </citation>
    <scope>NUCLEOTIDE SEQUENCE [LARGE SCALE GENOMIC DNA]</scope>
    <source>
        <strain evidence="9">cv. HN1</strain>
        <tissue evidence="8">Leaves</tissue>
    </source>
</reference>
<dbReference type="InterPro" id="IPR036576">
    <property type="entry name" value="WRKY_dom_sf"/>
</dbReference>
<evidence type="ECO:0000256" key="4">
    <source>
        <dbReference type="ARBA" id="ARBA00023163"/>
    </source>
</evidence>
<dbReference type="InterPro" id="IPR044810">
    <property type="entry name" value="WRKY_plant"/>
</dbReference>
<keyword evidence="3" id="KW-0238">DNA-binding</keyword>
<sequence length="311" mass="35133">MEKNTTVSYLDLKLLMFNNLTQAKELLKQLEFNDTSSTTGNLLIPIILSSFEKSLSLLSGINPEAGGSRSEIKSDLMGNFPSRKRKEESRWTEQVLVCERTGLEAPIDDGYSWRKYGEKSIIETKYPRSYYKCALRKAQDCSAMKQVQRNDDDPLMFSVTYRGKHTCNQVSYVPSPVKSGNITDDKHKEKRRQEKTQETIISFQICPHVQRENSDGTTQTVLISPLFTFPSPDPLIPVPCVEKESKNNNNMSSSFTPDNHLFTISSPSSSSPYMSLPTSEPNSFSPYTVNSFEGGLTLQTSDYDLCDFTFI</sequence>
<dbReference type="SUPFAM" id="SSF118290">
    <property type="entry name" value="WRKY DNA-binding domain"/>
    <property type="match status" value="1"/>
</dbReference>
<comment type="subcellular location">
    <subcellularLocation>
        <location evidence="1">Nucleus</location>
    </subcellularLocation>
</comment>
<evidence type="ECO:0000313" key="9">
    <source>
        <dbReference type="Proteomes" id="UP000316621"/>
    </source>
</evidence>
<dbReference type="OrthoDB" id="684963at2759"/>
<dbReference type="GO" id="GO:0003700">
    <property type="term" value="F:DNA-binding transcription factor activity"/>
    <property type="evidence" value="ECO:0007669"/>
    <property type="project" value="InterPro"/>
</dbReference>
<dbReference type="Proteomes" id="UP000316621">
    <property type="component" value="Chromosome 1"/>
</dbReference>
<accession>A0A4Y7IHZ5</accession>
<feature type="domain" description="WRKY" evidence="7">
    <location>
        <begin position="102"/>
        <end position="165"/>
    </location>
</feature>
<keyword evidence="2" id="KW-0805">Transcription regulation</keyword>
<name>A0A4Y7IHZ5_PAPSO</name>
<dbReference type="AlphaFoldDB" id="A0A4Y7IHZ5"/>
<dbReference type="Pfam" id="PF03106">
    <property type="entry name" value="WRKY"/>
    <property type="match status" value="1"/>
</dbReference>
<dbReference type="SMART" id="SM00774">
    <property type="entry name" value="WRKY"/>
    <property type="match status" value="1"/>
</dbReference>
<evidence type="ECO:0000256" key="3">
    <source>
        <dbReference type="ARBA" id="ARBA00023125"/>
    </source>
</evidence>
<evidence type="ECO:0000313" key="8">
    <source>
        <dbReference type="EMBL" id="RZC47059.1"/>
    </source>
</evidence>
<organism evidence="8 9">
    <name type="scientific">Papaver somniferum</name>
    <name type="common">Opium poppy</name>
    <dbReference type="NCBI Taxonomy" id="3469"/>
    <lineage>
        <taxon>Eukaryota</taxon>
        <taxon>Viridiplantae</taxon>
        <taxon>Streptophyta</taxon>
        <taxon>Embryophyta</taxon>
        <taxon>Tracheophyta</taxon>
        <taxon>Spermatophyta</taxon>
        <taxon>Magnoliopsida</taxon>
        <taxon>Ranunculales</taxon>
        <taxon>Papaveraceae</taxon>
        <taxon>Papaveroideae</taxon>
        <taxon>Papaver</taxon>
    </lineage>
</organism>
<proteinExistence type="predicted"/>
<evidence type="ECO:0000256" key="6">
    <source>
        <dbReference type="SAM" id="MobiDB-lite"/>
    </source>
</evidence>
<dbReference type="GO" id="GO:0005634">
    <property type="term" value="C:nucleus"/>
    <property type="evidence" value="ECO:0007669"/>
    <property type="project" value="UniProtKB-SubCell"/>
</dbReference>
<dbReference type="PANTHER" id="PTHR32096:SF133">
    <property type="entry name" value="WRKY TRANSCRIPTION FACTOR 41-RELATED"/>
    <property type="match status" value="1"/>
</dbReference>
<keyword evidence="9" id="KW-1185">Reference proteome</keyword>
<dbReference type="EMBL" id="CM010715">
    <property type="protein sequence ID" value="RZC47059.1"/>
    <property type="molecule type" value="Genomic_DNA"/>
</dbReference>